<name>A0A9D1EFS0_9FIRM</name>
<proteinExistence type="predicted"/>
<sequence length="87" mass="9905">MVDIIKGKCGTDCATCSFKEKTNCKGCLEMDGILFWGECDIYKCAKHKGFEHCGMCDKLPCGELTHYIETGHNPNRLKNLKKWKEEV</sequence>
<gene>
    <name evidence="1" type="ORF">IAC96_10370</name>
</gene>
<protein>
    <submittedName>
        <fullName evidence="1">DUF3795 domain-containing protein</fullName>
    </submittedName>
</protein>
<dbReference type="InterPro" id="IPR024227">
    <property type="entry name" value="DUF3795"/>
</dbReference>
<reference evidence="1" key="2">
    <citation type="journal article" date="2021" name="PeerJ">
        <title>Extensive microbial diversity within the chicken gut microbiome revealed by metagenomics and culture.</title>
        <authorList>
            <person name="Gilroy R."/>
            <person name="Ravi A."/>
            <person name="Getino M."/>
            <person name="Pursley I."/>
            <person name="Horton D.L."/>
            <person name="Alikhan N.F."/>
            <person name="Baker D."/>
            <person name="Gharbi K."/>
            <person name="Hall N."/>
            <person name="Watson M."/>
            <person name="Adriaenssens E.M."/>
            <person name="Foster-Nyarko E."/>
            <person name="Jarju S."/>
            <person name="Secka A."/>
            <person name="Antonio M."/>
            <person name="Oren A."/>
            <person name="Chaudhuri R.R."/>
            <person name="La Ragione R."/>
            <person name="Hildebrand F."/>
            <person name="Pallen M.J."/>
        </authorList>
    </citation>
    <scope>NUCLEOTIDE SEQUENCE</scope>
    <source>
        <strain evidence="1">ChiW13-3771</strain>
    </source>
</reference>
<reference evidence="1" key="1">
    <citation type="submission" date="2020-10" db="EMBL/GenBank/DDBJ databases">
        <authorList>
            <person name="Gilroy R."/>
        </authorList>
    </citation>
    <scope>NUCLEOTIDE SEQUENCE</scope>
    <source>
        <strain evidence="1">ChiW13-3771</strain>
    </source>
</reference>
<dbReference type="EMBL" id="DVHN01000134">
    <property type="protein sequence ID" value="HIR89345.1"/>
    <property type="molecule type" value="Genomic_DNA"/>
</dbReference>
<dbReference type="Proteomes" id="UP000824201">
    <property type="component" value="Unassembled WGS sequence"/>
</dbReference>
<accession>A0A9D1EFS0</accession>
<comment type="caution">
    <text evidence="1">The sequence shown here is derived from an EMBL/GenBank/DDBJ whole genome shotgun (WGS) entry which is preliminary data.</text>
</comment>
<organism evidence="1 2">
    <name type="scientific">Candidatus Fimimorpha faecalis</name>
    <dbReference type="NCBI Taxonomy" id="2840824"/>
    <lineage>
        <taxon>Bacteria</taxon>
        <taxon>Bacillati</taxon>
        <taxon>Bacillota</taxon>
        <taxon>Clostridia</taxon>
        <taxon>Eubacteriales</taxon>
        <taxon>Candidatus Fimimorpha</taxon>
    </lineage>
</organism>
<evidence type="ECO:0000313" key="1">
    <source>
        <dbReference type="EMBL" id="HIR89345.1"/>
    </source>
</evidence>
<dbReference type="Pfam" id="PF12675">
    <property type="entry name" value="DUF3795"/>
    <property type="match status" value="1"/>
</dbReference>
<dbReference type="AlphaFoldDB" id="A0A9D1EFS0"/>
<evidence type="ECO:0000313" key="2">
    <source>
        <dbReference type="Proteomes" id="UP000824201"/>
    </source>
</evidence>